<feature type="domain" description="HMA" evidence="1">
    <location>
        <begin position="1"/>
        <end position="65"/>
    </location>
</feature>
<dbReference type="EMBL" id="JAEIOS010000013">
    <property type="protein sequence ID" value="MBI8989673.1"/>
    <property type="molecule type" value="Genomic_DNA"/>
</dbReference>
<accession>A0A934I9C8</accession>
<dbReference type="SUPFAM" id="SSF55008">
    <property type="entry name" value="HMA, heavy metal-associated domain"/>
    <property type="match status" value="1"/>
</dbReference>
<dbReference type="AlphaFoldDB" id="A0A934I9C8"/>
<name>A0A934I9C8_9CORY</name>
<organism evidence="2 3">
    <name type="scientific">Corynebacterium meridianum</name>
    <dbReference type="NCBI Taxonomy" id="2765363"/>
    <lineage>
        <taxon>Bacteria</taxon>
        <taxon>Bacillati</taxon>
        <taxon>Actinomycetota</taxon>
        <taxon>Actinomycetes</taxon>
        <taxon>Mycobacteriales</taxon>
        <taxon>Corynebacteriaceae</taxon>
        <taxon>Corynebacterium</taxon>
    </lineage>
</organism>
<dbReference type="GO" id="GO:0005507">
    <property type="term" value="F:copper ion binding"/>
    <property type="evidence" value="ECO:0007669"/>
    <property type="project" value="InterPro"/>
</dbReference>
<gene>
    <name evidence="2" type="ORF">JDV75_07840</name>
</gene>
<evidence type="ECO:0000259" key="1">
    <source>
        <dbReference type="PROSITE" id="PS50846"/>
    </source>
</evidence>
<proteinExistence type="predicted"/>
<protein>
    <submittedName>
        <fullName evidence="2">Heavy-metal-associated domain-containing protein</fullName>
    </submittedName>
</protein>
<dbReference type="InterPro" id="IPR000428">
    <property type="entry name" value="Cu-bd"/>
</dbReference>
<dbReference type="Proteomes" id="UP000645966">
    <property type="component" value="Unassembled WGS sequence"/>
</dbReference>
<comment type="caution">
    <text evidence="2">The sequence shown here is derived from an EMBL/GenBank/DDBJ whole genome shotgun (WGS) entry which is preliminary data.</text>
</comment>
<dbReference type="PRINTS" id="PR00944">
    <property type="entry name" value="CUEXPORT"/>
</dbReference>
<dbReference type="CDD" id="cd00371">
    <property type="entry name" value="HMA"/>
    <property type="match status" value="1"/>
</dbReference>
<dbReference type="InterPro" id="IPR006121">
    <property type="entry name" value="HMA_dom"/>
</dbReference>
<dbReference type="PROSITE" id="PS50846">
    <property type="entry name" value="HMA_2"/>
    <property type="match status" value="1"/>
</dbReference>
<keyword evidence="3" id="KW-1185">Reference proteome</keyword>
<dbReference type="Pfam" id="PF00403">
    <property type="entry name" value="HMA"/>
    <property type="match status" value="1"/>
</dbReference>
<evidence type="ECO:0000313" key="3">
    <source>
        <dbReference type="Proteomes" id="UP000645966"/>
    </source>
</evidence>
<dbReference type="Gene3D" id="3.30.70.100">
    <property type="match status" value="1"/>
</dbReference>
<evidence type="ECO:0000313" key="2">
    <source>
        <dbReference type="EMBL" id="MBI8989673.1"/>
    </source>
</evidence>
<dbReference type="InterPro" id="IPR036163">
    <property type="entry name" value="HMA_dom_sf"/>
</dbReference>
<reference evidence="2" key="1">
    <citation type="submission" date="2020-12" db="EMBL/GenBank/DDBJ databases">
        <title>Genome public.</title>
        <authorList>
            <person name="Sun Q."/>
        </authorList>
    </citation>
    <scope>NUCLEOTIDE SEQUENCE</scope>
    <source>
        <strain evidence="2">CCM 8863</strain>
    </source>
</reference>
<dbReference type="GO" id="GO:0006825">
    <property type="term" value="P:copper ion transport"/>
    <property type="evidence" value="ECO:0007669"/>
    <property type="project" value="InterPro"/>
</dbReference>
<sequence length="66" mass="6982">MTKNYRVEGMTCEHCSNAVVEEVSTVPGTQGVDVDLDKGVVTVTGQGFTDEAISTAIEEAGYKVVD</sequence>
<dbReference type="RefSeq" id="WP_198738719.1">
    <property type="nucleotide sequence ID" value="NZ_JAEIOS010000013.1"/>
</dbReference>